<evidence type="ECO:0000256" key="2">
    <source>
        <dbReference type="ARBA" id="ARBA00013855"/>
    </source>
</evidence>
<sequence>MPSLFRRRPSLALRLLLATLAAVMLLFLDQRGPRLVPLRSALLTVLHPVQQAIDLPFRAWAWGTDNLRERAALRTQTAVLRDENLRLRLRVQTLDALQAENRRLQALLDSLARTPQPLRALIASTVKVGLDPYIGQIQIDKGSLQGVFTGQPVLDADGVVGQVLHVAAQTAQVLLITDSRHAIPVKSIRSGVRAIAVGRGPIGALDLPYLPNHVDLEVGDTLVTSGLDDVFPPDLPVATVSRVNRIAEGEFAEVQATPSGRLDRIQEVLLVWPATQPAAAPETTGDRPPAPSQ</sequence>
<dbReference type="OrthoDB" id="9808025at2"/>
<evidence type="ECO:0000256" key="1">
    <source>
        <dbReference type="ARBA" id="ARBA00009369"/>
    </source>
</evidence>
<evidence type="ECO:0000259" key="6">
    <source>
        <dbReference type="Pfam" id="PF04085"/>
    </source>
</evidence>
<dbReference type="InterPro" id="IPR042177">
    <property type="entry name" value="Cell/Rod_1"/>
</dbReference>
<dbReference type="PIRSF" id="PIRSF038471">
    <property type="entry name" value="MreC"/>
    <property type="match status" value="1"/>
</dbReference>
<proteinExistence type="inferred from homology"/>
<comment type="similarity">
    <text evidence="1 5">Belongs to the MreC family.</text>
</comment>
<dbReference type="AlphaFoldDB" id="A0A1B1YUN3"/>
<accession>A0A1B1YUN3</accession>
<protein>
    <recommendedName>
        <fullName evidence="2 5">Cell shape-determining protein MreC</fullName>
    </recommendedName>
    <alternativeName>
        <fullName evidence="4 5">Cell shape protein MreC</fullName>
    </alternativeName>
</protein>
<dbReference type="PANTHER" id="PTHR34138:SF1">
    <property type="entry name" value="CELL SHAPE-DETERMINING PROTEIN MREC"/>
    <property type="match status" value="1"/>
</dbReference>
<organism evidence="7 8">
    <name type="scientific">Immundisolibacter cernigliae</name>
    <dbReference type="NCBI Taxonomy" id="1810504"/>
    <lineage>
        <taxon>Bacteria</taxon>
        <taxon>Pseudomonadati</taxon>
        <taxon>Pseudomonadota</taxon>
        <taxon>Gammaproteobacteria</taxon>
        <taxon>Immundisolibacterales</taxon>
        <taxon>Immundisolibacteraceae</taxon>
        <taxon>Immundisolibacter</taxon>
    </lineage>
</organism>
<feature type="domain" description="Rod shape-determining protein MreC beta-barrel core" evidence="6">
    <location>
        <begin position="130"/>
        <end position="272"/>
    </location>
</feature>
<dbReference type="InterPro" id="IPR007221">
    <property type="entry name" value="MreC"/>
</dbReference>
<dbReference type="NCBIfam" id="TIGR00219">
    <property type="entry name" value="mreC"/>
    <property type="match status" value="1"/>
</dbReference>
<evidence type="ECO:0000313" key="8">
    <source>
        <dbReference type="Proteomes" id="UP000092952"/>
    </source>
</evidence>
<dbReference type="InterPro" id="IPR055342">
    <property type="entry name" value="MreC_beta-barrel_core"/>
</dbReference>
<name>A0A1B1YUN3_9GAMM</name>
<gene>
    <name evidence="7" type="ORF">PG2T_10470</name>
</gene>
<dbReference type="PANTHER" id="PTHR34138">
    <property type="entry name" value="CELL SHAPE-DETERMINING PROTEIN MREC"/>
    <property type="match status" value="1"/>
</dbReference>
<dbReference type="KEGG" id="gbi:PG2T_10470"/>
<comment type="function">
    <text evidence="5">Involved in formation and maintenance of cell shape.</text>
</comment>
<dbReference type="InterPro" id="IPR042175">
    <property type="entry name" value="Cell/Rod_MreC_2"/>
</dbReference>
<dbReference type="GO" id="GO:0005886">
    <property type="term" value="C:plasma membrane"/>
    <property type="evidence" value="ECO:0007669"/>
    <property type="project" value="TreeGrafter"/>
</dbReference>
<dbReference type="GO" id="GO:0008360">
    <property type="term" value="P:regulation of cell shape"/>
    <property type="evidence" value="ECO:0007669"/>
    <property type="project" value="UniProtKB-KW"/>
</dbReference>
<evidence type="ECO:0000256" key="4">
    <source>
        <dbReference type="ARBA" id="ARBA00032089"/>
    </source>
</evidence>
<dbReference type="RefSeq" id="WP_068804982.1">
    <property type="nucleotide sequence ID" value="NZ_CP014671.1"/>
</dbReference>
<dbReference type="Proteomes" id="UP000092952">
    <property type="component" value="Chromosome"/>
</dbReference>
<dbReference type="FunCoup" id="A0A1B1YUN3">
    <property type="interactions" value="366"/>
</dbReference>
<dbReference type="EMBL" id="CP014671">
    <property type="protein sequence ID" value="ANX04554.1"/>
    <property type="molecule type" value="Genomic_DNA"/>
</dbReference>
<dbReference type="Gene3D" id="2.40.10.340">
    <property type="entry name" value="Rod shape-determining protein MreC, domain 1"/>
    <property type="match status" value="1"/>
</dbReference>
<evidence type="ECO:0000256" key="3">
    <source>
        <dbReference type="ARBA" id="ARBA00022960"/>
    </source>
</evidence>
<evidence type="ECO:0000313" key="7">
    <source>
        <dbReference type="EMBL" id="ANX04554.1"/>
    </source>
</evidence>
<evidence type="ECO:0000256" key="5">
    <source>
        <dbReference type="PIRNR" id="PIRNR038471"/>
    </source>
</evidence>
<dbReference type="Pfam" id="PF04085">
    <property type="entry name" value="MreC"/>
    <property type="match status" value="1"/>
</dbReference>
<dbReference type="Gene3D" id="2.40.10.350">
    <property type="entry name" value="Rod shape-determining protein MreC, domain 2"/>
    <property type="match status" value="1"/>
</dbReference>
<reference evidence="8" key="1">
    <citation type="submission" date="2016-03" db="EMBL/GenBank/DDBJ databases">
        <title>Complete genome sequence of Solimmundus cernigliae, representing a novel lineage of polycyclic aromatic hydrocarbon degraders within the Gammaproteobacteria.</title>
        <authorList>
            <person name="Singleton D.R."/>
            <person name="Dickey A.N."/>
            <person name="Scholl E.H."/>
            <person name="Wright F.A."/>
            <person name="Aitken M.D."/>
        </authorList>
    </citation>
    <scope>NUCLEOTIDE SEQUENCE [LARGE SCALE GENOMIC DNA]</scope>
    <source>
        <strain evidence="8">TR3.2</strain>
    </source>
</reference>
<dbReference type="InParanoid" id="A0A1B1YUN3"/>
<keyword evidence="8" id="KW-1185">Reference proteome</keyword>
<dbReference type="STRING" id="1810504.PG2T_10470"/>
<keyword evidence="3 5" id="KW-0133">Cell shape</keyword>